<dbReference type="PATRIC" id="fig|1618366.3.peg.7"/>
<evidence type="ECO:0000313" key="2">
    <source>
        <dbReference type="Proteomes" id="UP000034264"/>
    </source>
</evidence>
<accession>A0A0G1PD69</accession>
<name>A0A0G1PD69_9BACT</name>
<dbReference type="EMBL" id="LCKS01000001">
    <property type="protein sequence ID" value="KKU03378.1"/>
    <property type="molecule type" value="Genomic_DNA"/>
</dbReference>
<protein>
    <submittedName>
        <fullName evidence="1">Uncharacterized protein</fullName>
    </submittedName>
</protein>
<evidence type="ECO:0000313" key="1">
    <source>
        <dbReference type="EMBL" id="KKU03378.1"/>
    </source>
</evidence>
<dbReference type="AlphaFoldDB" id="A0A0G1PD69"/>
<proteinExistence type="predicted"/>
<gene>
    <name evidence="1" type="ORF">UX05_C0001G0007</name>
</gene>
<comment type="caution">
    <text evidence="1">The sequence shown here is derived from an EMBL/GenBank/DDBJ whole genome shotgun (WGS) entry which is preliminary data.</text>
</comment>
<sequence length="116" mass="13374">MTYFYDHLVVLEEITSELDVYGLPDDERAEILGLVHHTTHQHLLNVILNHLPREHHENFLTRFQSAPADPELLAFLKKEIRSDIESEIKIQAKKIKAEILAEITKSKSMWTLSGSS</sequence>
<organism evidence="1 2">
    <name type="scientific">Candidatus Amesbacteria bacterium GW2011_GWC2_45_19</name>
    <dbReference type="NCBI Taxonomy" id="1618366"/>
    <lineage>
        <taxon>Bacteria</taxon>
        <taxon>Candidatus Amesiibacteriota</taxon>
    </lineage>
</organism>
<reference evidence="1 2" key="1">
    <citation type="journal article" date="2015" name="Nature">
        <title>rRNA introns, odd ribosomes, and small enigmatic genomes across a large radiation of phyla.</title>
        <authorList>
            <person name="Brown C.T."/>
            <person name="Hug L.A."/>
            <person name="Thomas B.C."/>
            <person name="Sharon I."/>
            <person name="Castelle C.J."/>
            <person name="Singh A."/>
            <person name="Wilkins M.J."/>
            <person name="Williams K.H."/>
            <person name="Banfield J.F."/>
        </authorList>
    </citation>
    <scope>NUCLEOTIDE SEQUENCE [LARGE SCALE GENOMIC DNA]</scope>
</reference>
<dbReference type="Proteomes" id="UP000034264">
    <property type="component" value="Unassembled WGS sequence"/>
</dbReference>